<feature type="coiled-coil region" evidence="1">
    <location>
        <begin position="182"/>
        <end position="209"/>
    </location>
</feature>
<evidence type="ECO:0000259" key="2">
    <source>
        <dbReference type="PROSITE" id="PS50192"/>
    </source>
</evidence>
<dbReference type="Proteomes" id="UP000789508">
    <property type="component" value="Unassembled WGS sequence"/>
</dbReference>
<keyword evidence="1" id="KW-0175">Coiled coil</keyword>
<evidence type="ECO:0000313" key="4">
    <source>
        <dbReference type="Proteomes" id="UP000789508"/>
    </source>
</evidence>
<dbReference type="SUPFAM" id="SSF58038">
    <property type="entry name" value="SNARE fusion complex"/>
    <property type="match status" value="1"/>
</dbReference>
<dbReference type="AlphaFoldDB" id="A0A9N9ALR4"/>
<proteinExistence type="predicted"/>
<feature type="domain" description="T-SNARE coiled-coil homology" evidence="2">
    <location>
        <begin position="144"/>
        <end position="206"/>
    </location>
</feature>
<dbReference type="PROSITE" id="PS50192">
    <property type="entry name" value="T_SNARE"/>
    <property type="match status" value="1"/>
</dbReference>
<gene>
    <name evidence="3" type="ORF">ALEPTO_LOCUS5026</name>
</gene>
<dbReference type="EMBL" id="CAJVPS010001301">
    <property type="protein sequence ID" value="CAG8532911.1"/>
    <property type="molecule type" value="Genomic_DNA"/>
</dbReference>
<sequence>MSKSSRLTVLADNTLVTIYERKRCKSENINHDSHDIIINKNLVKLRSGIKELEQELSLAEETRSLSSQDLREKEDTLIKLTKQVEKLEALMGESNDISARELLLDLNSSIEPSGGKSKKKSVRFTDPIAELNEFDDHQVLQLQQRIMSEQDEDLDRLDEAVGRQRELGILIGEELDYHVELLTETEHAVDNTEGRLASARRRLNRVSKQAKEQGRPDHFF</sequence>
<organism evidence="3 4">
    <name type="scientific">Ambispora leptoticha</name>
    <dbReference type="NCBI Taxonomy" id="144679"/>
    <lineage>
        <taxon>Eukaryota</taxon>
        <taxon>Fungi</taxon>
        <taxon>Fungi incertae sedis</taxon>
        <taxon>Mucoromycota</taxon>
        <taxon>Glomeromycotina</taxon>
        <taxon>Glomeromycetes</taxon>
        <taxon>Archaeosporales</taxon>
        <taxon>Ambisporaceae</taxon>
        <taxon>Ambispora</taxon>
    </lineage>
</organism>
<comment type="caution">
    <text evidence="3">The sequence shown here is derived from an EMBL/GenBank/DDBJ whole genome shotgun (WGS) entry which is preliminary data.</text>
</comment>
<feature type="coiled-coil region" evidence="1">
    <location>
        <begin position="42"/>
        <end position="90"/>
    </location>
</feature>
<dbReference type="Gene3D" id="1.20.5.110">
    <property type="match status" value="1"/>
</dbReference>
<dbReference type="SMART" id="SM00397">
    <property type="entry name" value="t_SNARE"/>
    <property type="match status" value="1"/>
</dbReference>
<protein>
    <submittedName>
        <fullName evidence="3">28_t:CDS:1</fullName>
    </submittedName>
</protein>
<name>A0A9N9ALR4_9GLOM</name>
<reference evidence="3" key="1">
    <citation type="submission" date="2021-06" db="EMBL/GenBank/DDBJ databases">
        <authorList>
            <person name="Kallberg Y."/>
            <person name="Tangrot J."/>
            <person name="Rosling A."/>
        </authorList>
    </citation>
    <scope>NUCLEOTIDE SEQUENCE</scope>
    <source>
        <strain evidence="3">FL130A</strain>
    </source>
</reference>
<dbReference type="OrthoDB" id="244190at2759"/>
<dbReference type="CDD" id="cd15859">
    <property type="entry name" value="SNARE_SYN8"/>
    <property type="match status" value="1"/>
</dbReference>
<dbReference type="InterPro" id="IPR000727">
    <property type="entry name" value="T_SNARE_dom"/>
</dbReference>
<keyword evidence="4" id="KW-1185">Reference proteome</keyword>
<evidence type="ECO:0000313" key="3">
    <source>
        <dbReference type="EMBL" id="CAG8532911.1"/>
    </source>
</evidence>
<evidence type="ECO:0000256" key="1">
    <source>
        <dbReference type="SAM" id="Coils"/>
    </source>
</evidence>
<accession>A0A9N9ALR4</accession>